<evidence type="ECO:0000256" key="12">
    <source>
        <dbReference type="ARBA" id="ARBA00023136"/>
    </source>
</evidence>
<evidence type="ECO:0000256" key="8">
    <source>
        <dbReference type="ARBA" id="ARBA00022857"/>
    </source>
</evidence>
<keyword evidence="5" id="KW-0997">Cell inner membrane</keyword>
<evidence type="ECO:0000256" key="11">
    <source>
        <dbReference type="ARBA" id="ARBA00023027"/>
    </source>
</evidence>
<dbReference type="PANTHER" id="PTHR10160">
    <property type="entry name" value="NAD(P) TRANSHYDROGENASE"/>
    <property type="match status" value="1"/>
</dbReference>
<evidence type="ECO:0000256" key="3">
    <source>
        <dbReference type="ARBA" id="ARBA00012943"/>
    </source>
</evidence>
<evidence type="ECO:0000256" key="7">
    <source>
        <dbReference type="ARBA" id="ARBA00022741"/>
    </source>
</evidence>
<feature type="transmembrane region" description="Helical" evidence="14">
    <location>
        <begin position="433"/>
        <end position="450"/>
    </location>
</feature>
<reference evidence="18" key="1">
    <citation type="journal article" date="2019" name="Int. J. Syst. Evol. Microbiol.">
        <title>The Global Catalogue of Microorganisms (GCM) 10K type strain sequencing project: providing services to taxonomists for standard genome sequencing and annotation.</title>
        <authorList>
            <consortium name="The Broad Institute Genomics Platform"/>
            <consortium name="The Broad Institute Genome Sequencing Center for Infectious Disease"/>
            <person name="Wu L."/>
            <person name="Ma J."/>
        </authorList>
    </citation>
    <scope>NUCLEOTIDE SEQUENCE [LARGE SCALE GENOMIC DNA]</scope>
    <source>
        <strain evidence="18">JCM 16902</strain>
    </source>
</reference>
<comment type="function">
    <text evidence="1">The transhydrogenation between NADH and NADP is coupled to respiration and ATP hydrolysis and functions as a proton pump across the membrane.</text>
</comment>
<evidence type="ECO:0000256" key="1">
    <source>
        <dbReference type="ARBA" id="ARBA00003943"/>
    </source>
</evidence>
<feature type="transmembrane region" description="Helical" evidence="14">
    <location>
        <begin position="462"/>
        <end position="480"/>
    </location>
</feature>
<evidence type="ECO:0000259" key="15">
    <source>
        <dbReference type="SMART" id="SM01002"/>
    </source>
</evidence>
<proteinExistence type="predicted"/>
<keyword evidence="12 14" id="KW-0472">Membrane</keyword>
<name>A0ABP7AS80_9ACTN</name>
<evidence type="ECO:0000256" key="2">
    <source>
        <dbReference type="ARBA" id="ARBA00004429"/>
    </source>
</evidence>
<feature type="domain" description="Alanine dehydrogenase/pyridine nucleotide transhydrogenase NAD(H)-binding" evidence="15">
    <location>
        <begin position="153"/>
        <end position="320"/>
    </location>
</feature>
<comment type="subcellular location">
    <subcellularLocation>
        <location evidence="2">Cell inner membrane</location>
        <topology evidence="2">Multi-pass membrane protein</topology>
    </subcellularLocation>
</comment>
<dbReference type="InterPro" id="IPR036291">
    <property type="entry name" value="NAD(P)-bd_dom_sf"/>
</dbReference>
<evidence type="ECO:0000256" key="6">
    <source>
        <dbReference type="ARBA" id="ARBA00022692"/>
    </source>
</evidence>
<comment type="catalytic activity">
    <reaction evidence="13">
        <text>NAD(+) + NADPH + H(+)(in) = NADH + NADP(+) + H(+)(out)</text>
        <dbReference type="Rhea" id="RHEA:47992"/>
        <dbReference type="ChEBI" id="CHEBI:15378"/>
        <dbReference type="ChEBI" id="CHEBI:57540"/>
        <dbReference type="ChEBI" id="CHEBI:57783"/>
        <dbReference type="ChEBI" id="CHEBI:57945"/>
        <dbReference type="ChEBI" id="CHEBI:58349"/>
        <dbReference type="EC" id="7.1.1.1"/>
    </reaction>
</comment>
<dbReference type="CDD" id="cd05304">
    <property type="entry name" value="Rubrum_tdh"/>
    <property type="match status" value="1"/>
</dbReference>
<feature type="transmembrane region" description="Helical" evidence="14">
    <location>
        <begin position="486"/>
        <end position="508"/>
    </location>
</feature>
<dbReference type="InterPro" id="IPR026255">
    <property type="entry name" value="NADP_transhyd_a"/>
</dbReference>
<feature type="domain" description="Alanine dehydrogenase/pyridine nucleotide transhydrogenase N-terminal" evidence="16">
    <location>
        <begin position="11"/>
        <end position="144"/>
    </location>
</feature>
<evidence type="ECO:0000256" key="5">
    <source>
        <dbReference type="ARBA" id="ARBA00022519"/>
    </source>
</evidence>
<evidence type="ECO:0000256" key="9">
    <source>
        <dbReference type="ARBA" id="ARBA00022967"/>
    </source>
</evidence>
<dbReference type="PANTHER" id="PTHR10160:SF19">
    <property type="entry name" value="PROTON-TRANSLOCATING NAD(P)(+) TRANSHYDROGENASE"/>
    <property type="match status" value="1"/>
</dbReference>
<dbReference type="Pfam" id="PF01262">
    <property type="entry name" value="AlaDh_PNT_C"/>
    <property type="match status" value="1"/>
</dbReference>
<evidence type="ECO:0000313" key="17">
    <source>
        <dbReference type="EMBL" id="GAA3638916.1"/>
    </source>
</evidence>
<dbReference type="SUPFAM" id="SSF52283">
    <property type="entry name" value="Formate/glycerate dehydrogenase catalytic domain-like"/>
    <property type="match status" value="1"/>
</dbReference>
<dbReference type="EC" id="7.1.1.1" evidence="3"/>
<dbReference type="NCBIfam" id="NF006942">
    <property type="entry name" value="PRK09424.1"/>
    <property type="match status" value="1"/>
</dbReference>
<keyword evidence="11" id="KW-0520">NAD</keyword>
<organism evidence="17 18">
    <name type="scientific">Kineosporia mesophila</name>
    <dbReference type="NCBI Taxonomy" id="566012"/>
    <lineage>
        <taxon>Bacteria</taxon>
        <taxon>Bacillati</taxon>
        <taxon>Actinomycetota</taxon>
        <taxon>Actinomycetes</taxon>
        <taxon>Kineosporiales</taxon>
        <taxon>Kineosporiaceae</taxon>
        <taxon>Kineosporia</taxon>
    </lineage>
</organism>
<dbReference type="EMBL" id="BAAAZO010000013">
    <property type="protein sequence ID" value="GAA3638916.1"/>
    <property type="molecule type" value="Genomic_DNA"/>
</dbReference>
<dbReference type="SMART" id="SM01003">
    <property type="entry name" value="AlaDh_PNT_N"/>
    <property type="match status" value="1"/>
</dbReference>
<keyword evidence="18" id="KW-1185">Reference proteome</keyword>
<evidence type="ECO:0000256" key="4">
    <source>
        <dbReference type="ARBA" id="ARBA00022475"/>
    </source>
</evidence>
<keyword evidence="10 14" id="KW-1133">Transmembrane helix</keyword>
<dbReference type="SMART" id="SM01002">
    <property type="entry name" value="AlaDh_PNT_C"/>
    <property type="match status" value="1"/>
</dbReference>
<dbReference type="InterPro" id="IPR007886">
    <property type="entry name" value="AlaDH/PNT_N"/>
</dbReference>
<evidence type="ECO:0000313" key="18">
    <source>
        <dbReference type="Proteomes" id="UP001501074"/>
    </source>
</evidence>
<evidence type="ECO:0000256" key="13">
    <source>
        <dbReference type="ARBA" id="ARBA00048202"/>
    </source>
</evidence>
<dbReference type="Pfam" id="PF05222">
    <property type="entry name" value="AlaDh_PNT_N"/>
    <property type="match status" value="1"/>
</dbReference>
<accession>A0ABP7AS80</accession>
<dbReference type="Pfam" id="PF12769">
    <property type="entry name" value="PNTB_4TM"/>
    <property type="match status" value="1"/>
</dbReference>
<dbReference type="RefSeq" id="WP_231489413.1">
    <property type="nucleotide sequence ID" value="NZ_BAAAZO010000013.1"/>
</dbReference>
<keyword evidence="6 14" id="KW-0812">Transmembrane</keyword>
<dbReference type="InterPro" id="IPR024605">
    <property type="entry name" value="NADP_transhyd_a_C"/>
</dbReference>
<keyword evidence="9" id="KW-1278">Translocase</keyword>
<dbReference type="Gene3D" id="3.40.50.720">
    <property type="entry name" value="NAD(P)-binding Rossmann-like Domain"/>
    <property type="match status" value="2"/>
</dbReference>
<dbReference type="InterPro" id="IPR007698">
    <property type="entry name" value="AlaDH/PNT_NAD(H)-bd"/>
</dbReference>
<keyword evidence="4" id="KW-1003">Cell membrane</keyword>
<keyword evidence="8" id="KW-0521">NADP</keyword>
<sequence>MSETPPPLRIGVVAESSPGETRVAATPKTVEQLVALGYDVLLEAGAGALSSFTDEAFARAGARVTPRAQAWDADLVLKVNAPTTQEIARLREGATLVSLIAPALNPTLLEQLSTRHLTVLAMDAVPRISRAQSLDVLSSMANIAGYRAVIEAANLFGRFFTGQVTAAGKVPPAKVLVAGAGVAGLAAIGTASSLGAVVRATDPRPEVAEQVGSLGGTFLPVPAEDADGRRSSDGYARTTSPDYDARAEQLYAEQAADVDIVITTALIPGRPAPRLLTAAHVASMRPGSVIVDMAAAQGGNVEGTRAGEVVVTGNGVRIIGYTDLAGRLPTQASQLFGTNLVNLMKLLTPGRDGQLVLDLDDVVQRSMTVVHDGTLTWPPPPVPVSAAPTAAAAPQPVEVKAPSPRGPARTYATVGVVGMLVFLLAAFSPAQLIGNLTVFALAVVIGYYVIGKVHHALHTPLMSVTNAISGIIVVGALLQIGHEDLLVTVLAALAVFLASVNIFGGFAVTRRMLGMFSKG</sequence>
<feature type="transmembrane region" description="Helical" evidence="14">
    <location>
        <begin position="410"/>
        <end position="427"/>
    </location>
</feature>
<evidence type="ECO:0000256" key="14">
    <source>
        <dbReference type="SAM" id="Phobius"/>
    </source>
</evidence>
<evidence type="ECO:0000259" key="16">
    <source>
        <dbReference type="SMART" id="SM01003"/>
    </source>
</evidence>
<comment type="caution">
    <text evidence="17">The sequence shown here is derived from an EMBL/GenBank/DDBJ whole genome shotgun (WGS) entry which is preliminary data.</text>
</comment>
<keyword evidence="7" id="KW-0547">Nucleotide-binding</keyword>
<dbReference type="NCBIfam" id="TIGR00561">
    <property type="entry name" value="pntA"/>
    <property type="match status" value="1"/>
</dbReference>
<dbReference type="SUPFAM" id="SSF51735">
    <property type="entry name" value="NAD(P)-binding Rossmann-fold domains"/>
    <property type="match status" value="1"/>
</dbReference>
<evidence type="ECO:0000256" key="10">
    <source>
        <dbReference type="ARBA" id="ARBA00022989"/>
    </source>
</evidence>
<gene>
    <name evidence="17" type="ORF">GCM10022223_67420</name>
</gene>
<dbReference type="PIRSF" id="PIRSF000203">
    <property type="entry name" value="NADP_transhydrogenase_alpha"/>
    <property type="match status" value="1"/>
</dbReference>
<protein>
    <recommendedName>
        <fullName evidence="3">proton-translocating NAD(P)(+) transhydrogenase</fullName>
        <ecNumber evidence="3">7.1.1.1</ecNumber>
    </recommendedName>
</protein>
<dbReference type="Proteomes" id="UP001501074">
    <property type="component" value="Unassembled WGS sequence"/>
</dbReference>